<comment type="caution">
    <text evidence="2">The sequence shown here is derived from an EMBL/GenBank/DDBJ whole genome shotgun (WGS) entry which is preliminary data.</text>
</comment>
<dbReference type="AlphaFoldDB" id="W4LZ48"/>
<dbReference type="Pfam" id="PF13468">
    <property type="entry name" value="Glyoxalase_3"/>
    <property type="match status" value="1"/>
</dbReference>
<keyword evidence="3" id="KW-1185">Reference proteome</keyword>
<protein>
    <recommendedName>
        <fullName evidence="1">Glyoxalase-like domain-containing protein</fullName>
    </recommendedName>
</protein>
<dbReference type="InterPro" id="IPR025870">
    <property type="entry name" value="Glyoxalase-like_dom"/>
</dbReference>
<proteinExistence type="predicted"/>
<dbReference type="Gene3D" id="3.10.180.10">
    <property type="entry name" value="2,3-Dihydroxybiphenyl 1,2-Dioxygenase, domain 1"/>
    <property type="match status" value="1"/>
</dbReference>
<dbReference type="Proteomes" id="UP000019141">
    <property type="component" value="Unassembled WGS sequence"/>
</dbReference>
<dbReference type="EMBL" id="AZHW01000086">
    <property type="protein sequence ID" value="ETX03021.1"/>
    <property type="molecule type" value="Genomic_DNA"/>
</dbReference>
<evidence type="ECO:0000313" key="2">
    <source>
        <dbReference type="EMBL" id="ETX03021.1"/>
    </source>
</evidence>
<organism evidence="2 3">
    <name type="scientific">Entotheonella factor</name>
    <dbReference type="NCBI Taxonomy" id="1429438"/>
    <lineage>
        <taxon>Bacteria</taxon>
        <taxon>Pseudomonadati</taxon>
        <taxon>Nitrospinota/Tectimicrobiota group</taxon>
        <taxon>Candidatus Tectimicrobiota</taxon>
        <taxon>Candidatus Entotheonellia</taxon>
        <taxon>Candidatus Entotheonellales</taxon>
        <taxon>Candidatus Entotheonellaceae</taxon>
        <taxon>Candidatus Entotheonella</taxon>
    </lineage>
</organism>
<sequence length="284" mass="31517">MPAFHLNTPIDHVGFVTKDLAQLERLYRRLGFHLAPRQPLNTSSDVNQAPQEVGQHSAHIIFQQGYLELTAVQGTAPDMHLTPYLGRPDGVQIVAIRTDSASDAHGQMHHMDLPPSDLAISSRTIAYGTGGEARFSWFMLSPSEFPEALLCWVEHLTPELVYQPEVMSHPNGVLRLKEVLMTVEPFAELQPRYAKLDNQANLARASVMPSLTLLSIDEIERRFTSVRARQTNGVSGLILEVDDLAHTIEVLQQQDIAVYGDNKRGVWISSEDAGGVILSFQSAF</sequence>
<reference evidence="2 3" key="1">
    <citation type="journal article" date="2014" name="Nature">
        <title>An environmental bacterial taxon with a large and distinct metabolic repertoire.</title>
        <authorList>
            <person name="Wilson M.C."/>
            <person name="Mori T."/>
            <person name="Ruckert C."/>
            <person name="Uria A.R."/>
            <person name="Helf M.J."/>
            <person name="Takada K."/>
            <person name="Gernert C."/>
            <person name="Steffens U.A."/>
            <person name="Heycke N."/>
            <person name="Schmitt S."/>
            <person name="Rinke C."/>
            <person name="Helfrich E.J."/>
            <person name="Brachmann A.O."/>
            <person name="Gurgui C."/>
            <person name="Wakimoto T."/>
            <person name="Kracht M."/>
            <person name="Crusemann M."/>
            <person name="Hentschel U."/>
            <person name="Abe I."/>
            <person name="Matsunaga S."/>
            <person name="Kalinowski J."/>
            <person name="Takeyama H."/>
            <person name="Piel J."/>
        </authorList>
    </citation>
    <scope>NUCLEOTIDE SEQUENCE [LARGE SCALE GENOMIC DNA]</scope>
    <source>
        <strain evidence="3">TSY1</strain>
    </source>
</reference>
<gene>
    <name evidence="2" type="ORF">ETSY1_01560</name>
</gene>
<evidence type="ECO:0000313" key="3">
    <source>
        <dbReference type="Proteomes" id="UP000019141"/>
    </source>
</evidence>
<accession>W4LZ48</accession>
<evidence type="ECO:0000259" key="1">
    <source>
        <dbReference type="Pfam" id="PF13468"/>
    </source>
</evidence>
<dbReference type="SUPFAM" id="SSF54593">
    <property type="entry name" value="Glyoxalase/Bleomycin resistance protein/Dihydroxybiphenyl dioxygenase"/>
    <property type="match status" value="2"/>
</dbReference>
<name>W4LZ48_ENTF1</name>
<dbReference type="InterPro" id="IPR029068">
    <property type="entry name" value="Glyas_Bleomycin-R_OHBP_Dase"/>
</dbReference>
<feature type="domain" description="Glyoxalase-like" evidence="1">
    <location>
        <begin position="10"/>
        <end position="196"/>
    </location>
</feature>
<dbReference type="HOGENOM" id="CLU_072991_2_0_7"/>